<comment type="similarity">
    <text evidence="2">Belongs to the SusD family.</text>
</comment>
<dbReference type="RefSeq" id="WP_126618823.1">
    <property type="nucleotide sequence ID" value="NZ_CP034563.1"/>
</dbReference>
<dbReference type="InterPro" id="IPR033985">
    <property type="entry name" value="SusD-like_N"/>
</dbReference>
<gene>
    <name evidence="8" type="ORF">EI427_21345</name>
</gene>
<proteinExistence type="inferred from homology"/>
<dbReference type="SUPFAM" id="SSF48452">
    <property type="entry name" value="TPR-like"/>
    <property type="match status" value="1"/>
</dbReference>
<evidence type="ECO:0000313" key="8">
    <source>
        <dbReference type="EMBL" id="AZQ64773.1"/>
    </source>
</evidence>
<evidence type="ECO:0000313" key="9">
    <source>
        <dbReference type="Proteomes" id="UP000267268"/>
    </source>
</evidence>
<accession>A0A3S9P9E8</accession>
<dbReference type="Pfam" id="PF14322">
    <property type="entry name" value="SusD-like_3"/>
    <property type="match status" value="1"/>
</dbReference>
<dbReference type="InterPro" id="IPR012944">
    <property type="entry name" value="SusD_RagB_dom"/>
</dbReference>
<keyword evidence="3" id="KW-0732">Signal</keyword>
<evidence type="ECO:0000256" key="2">
    <source>
        <dbReference type="ARBA" id="ARBA00006275"/>
    </source>
</evidence>
<evidence type="ECO:0000259" key="7">
    <source>
        <dbReference type="Pfam" id="PF14322"/>
    </source>
</evidence>
<dbReference type="GO" id="GO:0009279">
    <property type="term" value="C:cell outer membrane"/>
    <property type="evidence" value="ECO:0007669"/>
    <property type="project" value="UniProtKB-SubCell"/>
</dbReference>
<dbReference type="Proteomes" id="UP000267268">
    <property type="component" value="Chromosome 2"/>
</dbReference>
<dbReference type="OrthoDB" id="636214at2"/>
<dbReference type="KEGG" id="fll:EI427_21345"/>
<feature type="domain" description="SusD-like N-terminal" evidence="7">
    <location>
        <begin position="37"/>
        <end position="223"/>
    </location>
</feature>
<evidence type="ECO:0000256" key="5">
    <source>
        <dbReference type="ARBA" id="ARBA00023237"/>
    </source>
</evidence>
<name>A0A3S9P9E8_9BACT</name>
<evidence type="ECO:0000256" key="3">
    <source>
        <dbReference type="ARBA" id="ARBA00022729"/>
    </source>
</evidence>
<dbReference type="AlphaFoldDB" id="A0A3S9P9E8"/>
<keyword evidence="4" id="KW-0472">Membrane</keyword>
<keyword evidence="9" id="KW-1185">Reference proteome</keyword>
<sequence length="499" mass="55700">MRNLYSYLKNTALTALSVVALNACVSLEEEPIGILAPDSFYKTESDFQAGLNGMLSPMWQSWGGYAFNWGLFQIPGAMADDIATAPHDAFLQFDRFNYNPNSGHVSNLWGTHYAVINNANILISNLETTSAVNDEKKAQLIGQAKFWRANSYFTLTQWFGEVPIITTENRANADVIGQSPVADVYDAIVQDLLDAEGTLPTAFPERIRPTSWAAKSLLSKVYLTMGGWPLKDADAYRLAAEKAKEVINGSPYKLEADFKDLWIADNGITNSEFIFTFKGVTSGGWPNPGSSFYHHASRHPKELGWGDFFSEATFYNNFPDGYRKDVSFTTSWPDGTSFPTDVAEPYVAKYRDAGSSIISYEGTDLTGVNEEGHASYVHMRYADILLIFAEAENQVNGPTGEAYTAINKVRRRALKLDVNTPNKTVDLSGLAKDSFDKAVIDERAWELAFEEKRWFDLVRKELIVEVKGGEYPHINQNYGHLPKPALEVEQIEGLEQNTY</sequence>
<reference evidence="8 9" key="1">
    <citation type="submission" date="2018-12" db="EMBL/GenBank/DDBJ databases">
        <title>Flammeovirga pectinis sp. nov., isolated from the gut of the Korean scallop, Patinopecten yessoensis.</title>
        <authorList>
            <person name="Bae J.-W."/>
            <person name="Jeong Y.-S."/>
            <person name="Kang W."/>
        </authorList>
    </citation>
    <scope>NUCLEOTIDE SEQUENCE [LARGE SCALE GENOMIC DNA]</scope>
    <source>
        <strain evidence="8 9">L12M1</strain>
    </source>
</reference>
<feature type="domain" description="RagB/SusD" evidence="6">
    <location>
        <begin position="361"/>
        <end position="472"/>
    </location>
</feature>
<evidence type="ECO:0000256" key="4">
    <source>
        <dbReference type="ARBA" id="ARBA00023136"/>
    </source>
</evidence>
<dbReference type="Gene3D" id="1.25.40.390">
    <property type="match status" value="1"/>
</dbReference>
<evidence type="ECO:0000256" key="1">
    <source>
        <dbReference type="ARBA" id="ARBA00004442"/>
    </source>
</evidence>
<keyword evidence="5" id="KW-0998">Cell outer membrane</keyword>
<protein>
    <submittedName>
        <fullName evidence="8">RagB/SusD family nutrient uptake outer membrane protein</fullName>
    </submittedName>
</protein>
<dbReference type="EMBL" id="CP034563">
    <property type="protein sequence ID" value="AZQ64773.1"/>
    <property type="molecule type" value="Genomic_DNA"/>
</dbReference>
<dbReference type="Pfam" id="PF07980">
    <property type="entry name" value="SusD_RagB"/>
    <property type="match status" value="1"/>
</dbReference>
<dbReference type="InterPro" id="IPR011990">
    <property type="entry name" value="TPR-like_helical_dom_sf"/>
</dbReference>
<dbReference type="CDD" id="cd08977">
    <property type="entry name" value="SusD"/>
    <property type="match status" value="1"/>
</dbReference>
<organism evidence="8 9">
    <name type="scientific">Flammeovirga pectinis</name>
    <dbReference type="NCBI Taxonomy" id="2494373"/>
    <lineage>
        <taxon>Bacteria</taxon>
        <taxon>Pseudomonadati</taxon>
        <taxon>Bacteroidota</taxon>
        <taxon>Cytophagia</taxon>
        <taxon>Cytophagales</taxon>
        <taxon>Flammeovirgaceae</taxon>
        <taxon>Flammeovirga</taxon>
    </lineage>
</organism>
<comment type="subcellular location">
    <subcellularLocation>
        <location evidence="1">Cell outer membrane</location>
    </subcellularLocation>
</comment>
<evidence type="ECO:0000259" key="6">
    <source>
        <dbReference type="Pfam" id="PF07980"/>
    </source>
</evidence>